<dbReference type="InterPro" id="IPR035901">
    <property type="entry name" value="GIY-YIG_endonuc_sf"/>
</dbReference>
<dbReference type="NCBIfam" id="TIGR00194">
    <property type="entry name" value="uvrC"/>
    <property type="match status" value="1"/>
</dbReference>
<dbReference type="Pfam" id="PF01541">
    <property type="entry name" value="GIY-YIG"/>
    <property type="match status" value="1"/>
</dbReference>
<dbReference type="InterPro" id="IPR036876">
    <property type="entry name" value="UVR_dom_sf"/>
</dbReference>
<evidence type="ECO:0000259" key="9">
    <source>
        <dbReference type="PROSITE" id="PS50164"/>
    </source>
</evidence>
<evidence type="ECO:0000256" key="3">
    <source>
        <dbReference type="ARBA" id="ARBA00022769"/>
    </source>
</evidence>
<evidence type="ECO:0000256" key="2">
    <source>
        <dbReference type="ARBA" id="ARBA00022763"/>
    </source>
</evidence>
<feature type="domain" description="UVR" evidence="8">
    <location>
        <begin position="217"/>
        <end position="252"/>
    </location>
</feature>
<dbReference type="SUPFAM" id="SSF82771">
    <property type="entry name" value="GIY-YIG endonuclease"/>
    <property type="match status" value="1"/>
</dbReference>
<keyword evidence="4 7" id="KW-0267">Excision nuclease</keyword>
<proteinExistence type="inferred from homology"/>
<dbReference type="Proteomes" id="UP000294835">
    <property type="component" value="Unassembled WGS sequence"/>
</dbReference>
<dbReference type="InterPro" id="IPR004791">
    <property type="entry name" value="UvrC"/>
</dbReference>
<keyword evidence="3 7" id="KW-0228">DNA excision</keyword>
<evidence type="ECO:0000256" key="1">
    <source>
        <dbReference type="ARBA" id="ARBA00022490"/>
    </source>
</evidence>
<comment type="subcellular location">
    <subcellularLocation>
        <location evidence="7">Cytoplasm</location>
    </subcellularLocation>
</comment>
<feature type="domain" description="GIY-YIG" evidence="9">
    <location>
        <begin position="29"/>
        <end position="107"/>
    </location>
</feature>
<comment type="subunit">
    <text evidence="7">Interacts with UvrB in an incision complex.</text>
</comment>
<evidence type="ECO:0000256" key="6">
    <source>
        <dbReference type="ARBA" id="ARBA00023236"/>
    </source>
</evidence>
<keyword evidence="1 7" id="KW-0963">Cytoplasm</keyword>
<dbReference type="FunFam" id="3.30.420.340:FF:000001">
    <property type="entry name" value="UvrABC system protein C"/>
    <property type="match status" value="1"/>
</dbReference>
<dbReference type="AlphaFoldDB" id="A0A4R2QC89"/>
<evidence type="ECO:0000256" key="5">
    <source>
        <dbReference type="ARBA" id="ARBA00023204"/>
    </source>
</evidence>
<evidence type="ECO:0000313" key="12">
    <source>
        <dbReference type="Proteomes" id="UP000294835"/>
    </source>
</evidence>
<dbReference type="SUPFAM" id="SSF46600">
    <property type="entry name" value="C-terminal UvrC-binding domain of UvrB"/>
    <property type="match status" value="1"/>
</dbReference>
<evidence type="ECO:0000259" key="10">
    <source>
        <dbReference type="PROSITE" id="PS50165"/>
    </source>
</evidence>
<dbReference type="GO" id="GO:0005737">
    <property type="term" value="C:cytoplasm"/>
    <property type="evidence" value="ECO:0007669"/>
    <property type="project" value="UniProtKB-SubCell"/>
</dbReference>
<dbReference type="PANTHER" id="PTHR30562">
    <property type="entry name" value="UVRC/OXIDOREDUCTASE"/>
    <property type="match status" value="1"/>
</dbReference>
<dbReference type="Gene3D" id="3.40.1440.10">
    <property type="entry name" value="GIY-YIG endonuclease"/>
    <property type="match status" value="1"/>
</dbReference>
<evidence type="ECO:0000256" key="7">
    <source>
        <dbReference type="HAMAP-Rule" id="MF_00203"/>
    </source>
</evidence>
<dbReference type="Pfam" id="PF12826">
    <property type="entry name" value="HHH_2"/>
    <property type="match status" value="1"/>
</dbReference>
<dbReference type="GO" id="GO:0009432">
    <property type="term" value="P:SOS response"/>
    <property type="evidence" value="ECO:0007669"/>
    <property type="project" value="UniProtKB-UniRule"/>
</dbReference>
<dbReference type="InterPro" id="IPR041663">
    <property type="entry name" value="DisA/LigA_HHH"/>
</dbReference>
<dbReference type="Pfam" id="PF08459">
    <property type="entry name" value="UvrC_RNaseH_dom"/>
    <property type="match status" value="1"/>
</dbReference>
<dbReference type="CDD" id="cd10434">
    <property type="entry name" value="GIY-YIG_UvrC_Cho"/>
    <property type="match status" value="1"/>
</dbReference>
<dbReference type="FunFam" id="3.40.1440.10:FF:000001">
    <property type="entry name" value="UvrABC system protein C"/>
    <property type="match status" value="1"/>
</dbReference>
<reference evidence="11 12" key="1">
    <citation type="submission" date="2019-03" db="EMBL/GenBank/DDBJ databases">
        <title>Genomic Encyclopedia of Type Strains, Phase IV (KMG-IV): sequencing the most valuable type-strain genomes for metagenomic binning, comparative biology and taxonomic classification.</title>
        <authorList>
            <person name="Goeker M."/>
        </authorList>
    </citation>
    <scope>NUCLEOTIDE SEQUENCE [LARGE SCALE GENOMIC DNA]</scope>
    <source>
        <strain evidence="11 12">DSM 18063</strain>
    </source>
</reference>
<dbReference type="SUPFAM" id="SSF47781">
    <property type="entry name" value="RuvA domain 2-like"/>
    <property type="match status" value="1"/>
</dbReference>
<comment type="similarity">
    <text evidence="7">Belongs to the UvrC family.</text>
</comment>
<protein>
    <recommendedName>
        <fullName evidence="7">UvrABC system protein C</fullName>
        <shortName evidence="7">Protein UvrC</shortName>
    </recommendedName>
    <alternativeName>
        <fullName evidence="7">Excinuclease ABC subunit C</fullName>
    </alternativeName>
</protein>
<dbReference type="PANTHER" id="PTHR30562:SF1">
    <property type="entry name" value="UVRABC SYSTEM PROTEIN C"/>
    <property type="match status" value="1"/>
</dbReference>
<dbReference type="PROSITE" id="PS50151">
    <property type="entry name" value="UVR"/>
    <property type="match status" value="1"/>
</dbReference>
<dbReference type="InterPro" id="IPR001943">
    <property type="entry name" value="UVR_dom"/>
</dbReference>
<dbReference type="Gene3D" id="1.10.150.20">
    <property type="entry name" value="5' to 3' exonuclease, C-terminal subdomain"/>
    <property type="match status" value="1"/>
</dbReference>
<dbReference type="InterPro" id="IPR050066">
    <property type="entry name" value="UvrABC_protein_C"/>
</dbReference>
<dbReference type="InterPro" id="IPR038476">
    <property type="entry name" value="UvrC_RNase_H_dom_sf"/>
</dbReference>
<dbReference type="Pfam" id="PF22920">
    <property type="entry name" value="UvrC_RNaseH"/>
    <property type="match status" value="1"/>
</dbReference>
<dbReference type="RefSeq" id="WP_132460634.1">
    <property type="nucleotide sequence ID" value="NZ_SLXP01000001.1"/>
</dbReference>
<dbReference type="HAMAP" id="MF_00203">
    <property type="entry name" value="UvrC"/>
    <property type="match status" value="1"/>
</dbReference>
<keyword evidence="6 7" id="KW-0742">SOS response</keyword>
<feature type="domain" description="UvrC family homology region profile" evidence="10">
    <location>
        <begin position="268"/>
        <end position="498"/>
    </location>
</feature>
<gene>
    <name evidence="7" type="primary">uvrC</name>
    <name evidence="11" type="ORF">EV662_101609</name>
</gene>
<dbReference type="OrthoDB" id="9804933at2"/>
<keyword evidence="12" id="KW-1185">Reference proteome</keyword>
<dbReference type="GO" id="GO:0003677">
    <property type="term" value="F:DNA binding"/>
    <property type="evidence" value="ECO:0007669"/>
    <property type="project" value="UniProtKB-UniRule"/>
</dbReference>
<evidence type="ECO:0000256" key="4">
    <source>
        <dbReference type="ARBA" id="ARBA00022881"/>
    </source>
</evidence>
<keyword evidence="2 7" id="KW-0227">DNA damage</keyword>
<sequence>MTTSDTPADAAPRPRGHACVQSYLGTLDNSPGVYRMLDAESRVLYVGKAKSLKKRVANYAKPSGHSPRIARMISETASMMFLTTRTETEALLLEQNLIKQLKPRYNVLLRDDKSFPNILIPKDHPFPQITKHRGAKTRKGAYFGPFASAGAVNRTLNQLQKVFLLRNCSDSVFDSRTRPCLLYQIKRCSAPCVGRISAADYAASVRDAERFLQGKSTGVQEALAAEMEAASEALEFERAAALRDRIRALTQVQSVQGINPRGVAEADVVALHMEGGQACVQVFFIRANQNWGNRDYYPKTGSGAEAAEVLRGFLGQFYDNKEPPRLILLSDDIEDRDLLAQALSDRAGHKVEIAVPQRGEKVDLVAGAARNARESLGRRMAESAAQTKLLAGLAQAFDLDGPPKRVEIYDNSHIQGTNAVGAMVVAGPEGFVKSQYRKFNIKGDSLTPGDDFGMMKEVLTRRFQRLLKEDPDRQGETWPDLLLIDGGAGQVSAVAGIMGDLGVEDIPIVGVAKGIDRDAGKEEFHRPGLRPFALQRNDPVLYFIQRLRDEAHRFAIGTHRAKRAKAVGATPLDEIPGVGATRKRALLTHFGSAKAVSRAGLADLKAVDGISDSLAETIYGFFHERG</sequence>
<dbReference type="PROSITE" id="PS50164">
    <property type="entry name" value="GIY_YIG"/>
    <property type="match status" value="1"/>
</dbReference>
<dbReference type="GO" id="GO:0009380">
    <property type="term" value="C:excinuclease repair complex"/>
    <property type="evidence" value="ECO:0007669"/>
    <property type="project" value="InterPro"/>
</dbReference>
<dbReference type="SMART" id="SM00465">
    <property type="entry name" value="GIYc"/>
    <property type="match status" value="1"/>
</dbReference>
<dbReference type="GO" id="GO:0006289">
    <property type="term" value="P:nucleotide-excision repair"/>
    <property type="evidence" value="ECO:0007669"/>
    <property type="project" value="UniProtKB-UniRule"/>
</dbReference>
<dbReference type="Pfam" id="PF02151">
    <property type="entry name" value="UVR"/>
    <property type="match status" value="1"/>
</dbReference>
<dbReference type="NCBIfam" id="NF001824">
    <property type="entry name" value="PRK00558.1-5"/>
    <property type="match status" value="1"/>
</dbReference>
<dbReference type="PROSITE" id="PS50165">
    <property type="entry name" value="UVRC"/>
    <property type="match status" value="1"/>
</dbReference>
<dbReference type="InterPro" id="IPR047296">
    <property type="entry name" value="GIY-YIG_UvrC_Cho"/>
</dbReference>
<organism evidence="11 12">
    <name type="scientific">Rhodovulum marinum</name>
    <dbReference type="NCBI Taxonomy" id="320662"/>
    <lineage>
        <taxon>Bacteria</taxon>
        <taxon>Pseudomonadati</taxon>
        <taxon>Pseudomonadota</taxon>
        <taxon>Alphaproteobacteria</taxon>
        <taxon>Rhodobacterales</taxon>
        <taxon>Paracoccaceae</taxon>
        <taxon>Rhodovulum</taxon>
    </lineage>
</organism>
<dbReference type="Gene3D" id="3.30.420.340">
    <property type="entry name" value="UvrC, RNAse H endonuclease domain"/>
    <property type="match status" value="1"/>
</dbReference>
<comment type="function">
    <text evidence="7">The UvrABC repair system catalyzes the recognition and processing of DNA lesions. UvrC both incises the 5' and 3' sides of the lesion. The N-terminal half is responsible for the 3' incision and the C-terminal half is responsible for the 5' incision.</text>
</comment>
<dbReference type="InterPro" id="IPR001162">
    <property type="entry name" value="UvrC_RNase_H_dom"/>
</dbReference>
<dbReference type="InterPro" id="IPR000305">
    <property type="entry name" value="GIY-YIG_endonuc"/>
</dbReference>
<keyword evidence="5 7" id="KW-0234">DNA repair</keyword>
<dbReference type="EMBL" id="SLXP01000001">
    <property type="protein sequence ID" value="TCP44515.1"/>
    <property type="molecule type" value="Genomic_DNA"/>
</dbReference>
<accession>A0A4R2QC89</accession>
<comment type="caution">
    <text evidence="11">The sequence shown here is derived from an EMBL/GenBank/DDBJ whole genome shotgun (WGS) entry which is preliminary data.</text>
</comment>
<dbReference type="GO" id="GO:0009381">
    <property type="term" value="F:excinuclease ABC activity"/>
    <property type="evidence" value="ECO:0007669"/>
    <property type="project" value="UniProtKB-UniRule"/>
</dbReference>
<name>A0A4R2QC89_9RHOB</name>
<evidence type="ECO:0000259" key="8">
    <source>
        <dbReference type="PROSITE" id="PS50151"/>
    </source>
</evidence>
<dbReference type="Gene3D" id="4.10.860.10">
    <property type="entry name" value="UVR domain"/>
    <property type="match status" value="1"/>
</dbReference>
<evidence type="ECO:0000313" key="11">
    <source>
        <dbReference type="EMBL" id="TCP44515.1"/>
    </source>
</evidence>
<dbReference type="InterPro" id="IPR010994">
    <property type="entry name" value="RuvA_2-like"/>
</dbReference>